<dbReference type="AlphaFoldDB" id="A0A455SVJ7"/>
<accession>A0A455SVJ7</accession>
<organism evidence="1">
    <name type="scientific">Thermogemmatispora argillosa</name>
    <dbReference type="NCBI Taxonomy" id="2045280"/>
    <lineage>
        <taxon>Bacteria</taxon>
        <taxon>Bacillati</taxon>
        <taxon>Chloroflexota</taxon>
        <taxon>Ktedonobacteria</taxon>
        <taxon>Thermogemmatisporales</taxon>
        <taxon>Thermogemmatisporaceae</taxon>
        <taxon>Thermogemmatispora</taxon>
    </lineage>
</organism>
<sequence length="72" mass="7464">MSCPTISEASVVLVTLTGDPGPVVVQYVSLQPGRGFTVHLSAPTQRETPFHYAVLEHAPLGSGAGRPTAGYS</sequence>
<reference evidence="1" key="1">
    <citation type="submission" date="2018-12" db="EMBL/GenBank/DDBJ databases">
        <title>Novel natural products biosynthetic potential of the class Ktedonobacteria.</title>
        <authorList>
            <person name="Zheng Y."/>
            <person name="Saitou A."/>
            <person name="Wang C.M."/>
            <person name="Toyoda A."/>
            <person name="Minakuchi Y."/>
            <person name="Sekiguchi Y."/>
            <person name="Ueda K."/>
            <person name="Takano H."/>
            <person name="Sakai Y."/>
            <person name="Yokota A."/>
            <person name="Yabe S."/>
        </authorList>
    </citation>
    <scope>NUCLEOTIDE SEQUENCE</scope>
    <source>
        <strain evidence="1">A3-2</strain>
    </source>
</reference>
<evidence type="ECO:0000313" key="1">
    <source>
        <dbReference type="EMBL" id="BBH92443.1"/>
    </source>
</evidence>
<proteinExistence type="predicted"/>
<dbReference type="EMBL" id="AP019377">
    <property type="protein sequence ID" value="BBH92443.1"/>
    <property type="molecule type" value="Genomic_DNA"/>
</dbReference>
<protein>
    <submittedName>
        <fullName evidence="1">Uncharacterized protein</fullName>
    </submittedName>
</protein>
<name>A0A455SVJ7_9CHLR</name>
<gene>
    <name evidence="1" type="ORF">KTA_06420</name>
</gene>